<evidence type="ECO:0000256" key="3">
    <source>
        <dbReference type="ARBA" id="ARBA00023015"/>
    </source>
</evidence>
<dbReference type="SUPFAM" id="SSF46894">
    <property type="entry name" value="C-terminal effector domain of the bipartite response regulators"/>
    <property type="match status" value="1"/>
</dbReference>
<name>A0AAJ6CVW8_9CHLR</name>
<dbReference type="Gene3D" id="1.10.10.10">
    <property type="entry name" value="Winged helix-like DNA-binding domain superfamily/Winged helix DNA-binding domain"/>
    <property type="match status" value="1"/>
</dbReference>
<protein>
    <recommendedName>
        <fullName evidence="7">OmpR/PhoB-type domain-containing protein</fullName>
    </recommendedName>
</protein>
<dbReference type="PANTHER" id="PTHR48111">
    <property type="entry name" value="REGULATOR OF RPOS"/>
    <property type="match status" value="1"/>
</dbReference>
<evidence type="ECO:0000256" key="1">
    <source>
        <dbReference type="ARBA" id="ARBA00022553"/>
    </source>
</evidence>
<dbReference type="EMBL" id="CP046147">
    <property type="protein sequence ID" value="WFG40594.1"/>
    <property type="molecule type" value="Genomic_DNA"/>
</dbReference>
<evidence type="ECO:0000256" key="4">
    <source>
        <dbReference type="ARBA" id="ARBA00023125"/>
    </source>
</evidence>
<reference evidence="10" key="3">
    <citation type="submission" date="2023-06" db="EMBL/GenBank/DDBJ databases">
        <title>Pangenomics reveal diversification of enzyme families and niche specialization in globally abundant SAR202 bacteria.</title>
        <authorList>
            <person name="Saw J.H.W."/>
        </authorList>
    </citation>
    <scope>NUCLEOTIDE SEQUENCE [LARGE SCALE GENOMIC DNA]</scope>
    <source>
        <strain evidence="10">JH1073</strain>
    </source>
</reference>
<dbReference type="GO" id="GO:0005829">
    <property type="term" value="C:cytosol"/>
    <property type="evidence" value="ECO:0007669"/>
    <property type="project" value="TreeGrafter"/>
</dbReference>
<dbReference type="GO" id="GO:0032993">
    <property type="term" value="C:protein-DNA complex"/>
    <property type="evidence" value="ECO:0007669"/>
    <property type="project" value="TreeGrafter"/>
</dbReference>
<evidence type="ECO:0000256" key="5">
    <source>
        <dbReference type="ARBA" id="ARBA00023163"/>
    </source>
</evidence>
<feature type="domain" description="OmpR/PhoB-type" evidence="7">
    <location>
        <begin position="198"/>
        <end position="296"/>
    </location>
</feature>
<reference evidence="10 11" key="1">
    <citation type="submission" date="2019-11" db="EMBL/GenBank/DDBJ databases">
        <authorList>
            <person name="Cho J.-C."/>
        </authorList>
    </citation>
    <scope>NUCLEOTIDE SEQUENCE [LARGE SCALE GENOMIC DNA]</scope>
    <source>
        <strain evidence="9 10">JH1073</strain>
        <strain evidence="8 11">JH702</strain>
    </source>
</reference>
<dbReference type="AlphaFoldDB" id="A0AAJ6CVW8"/>
<dbReference type="CDD" id="cd00383">
    <property type="entry name" value="trans_reg_C"/>
    <property type="match status" value="1"/>
</dbReference>
<dbReference type="Proteomes" id="UP001219901">
    <property type="component" value="Chromosome"/>
</dbReference>
<dbReference type="InterPro" id="IPR001867">
    <property type="entry name" value="OmpR/PhoB-type_DNA-bd"/>
</dbReference>
<keyword evidence="4 6" id="KW-0238">DNA-binding</keyword>
<evidence type="ECO:0000259" key="7">
    <source>
        <dbReference type="PROSITE" id="PS51755"/>
    </source>
</evidence>
<dbReference type="Pfam" id="PF00486">
    <property type="entry name" value="Trans_reg_C"/>
    <property type="match status" value="1"/>
</dbReference>
<evidence type="ECO:0000313" key="9">
    <source>
        <dbReference type="EMBL" id="WFG40594.1"/>
    </source>
</evidence>
<dbReference type="InterPro" id="IPR016032">
    <property type="entry name" value="Sig_transdc_resp-reg_C-effctor"/>
</dbReference>
<dbReference type="InterPro" id="IPR039420">
    <property type="entry name" value="WalR-like"/>
</dbReference>
<gene>
    <name evidence="8" type="ORF">GKO46_05370</name>
    <name evidence="9" type="ORF">GKO48_13615</name>
</gene>
<keyword evidence="1" id="KW-0597">Phosphoprotein</keyword>
<dbReference type="GO" id="GO:0000156">
    <property type="term" value="F:phosphorelay response regulator activity"/>
    <property type="evidence" value="ECO:0007669"/>
    <property type="project" value="TreeGrafter"/>
</dbReference>
<dbReference type="SMART" id="SM00862">
    <property type="entry name" value="Trans_reg_C"/>
    <property type="match status" value="1"/>
</dbReference>
<dbReference type="Proteomes" id="UP001321249">
    <property type="component" value="Unassembled WGS sequence"/>
</dbReference>
<keyword evidence="10" id="KW-1185">Reference proteome</keyword>
<evidence type="ECO:0000256" key="6">
    <source>
        <dbReference type="PROSITE-ProRule" id="PRU01091"/>
    </source>
</evidence>
<dbReference type="PANTHER" id="PTHR48111:SF22">
    <property type="entry name" value="REGULATOR OF RPOS"/>
    <property type="match status" value="1"/>
</dbReference>
<reference evidence="9" key="2">
    <citation type="journal article" date="2023" name="Nat. Commun.">
        <title>Cultivation of marine bacteria of the SAR202 clade.</title>
        <authorList>
            <person name="Lim Y."/>
            <person name="Seo J.H."/>
            <person name="Giovannoni S.J."/>
            <person name="Kang I."/>
            <person name="Cho J.C."/>
        </authorList>
    </citation>
    <scope>NUCLEOTIDE SEQUENCE</scope>
    <source>
        <strain evidence="9">JH1073</strain>
    </source>
</reference>
<dbReference type="PROSITE" id="PS51755">
    <property type="entry name" value="OMPR_PHOB"/>
    <property type="match status" value="1"/>
</dbReference>
<dbReference type="GO" id="GO:0006355">
    <property type="term" value="P:regulation of DNA-templated transcription"/>
    <property type="evidence" value="ECO:0007669"/>
    <property type="project" value="InterPro"/>
</dbReference>
<evidence type="ECO:0000313" key="8">
    <source>
        <dbReference type="EMBL" id="MDG0866502.1"/>
    </source>
</evidence>
<keyword evidence="5" id="KW-0804">Transcription</keyword>
<dbReference type="EMBL" id="WMBE01000002">
    <property type="protein sequence ID" value="MDG0866502.1"/>
    <property type="molecule type" value="Genomic_DNA"/>
</dbReference>
<accession>A0AAJ6CVW8</accession>
<sequence>MPQDLITHNRVARLAADLAPAAFACLVTFSEESNEVTVASISGTGTPLFAQVNTSARRSQAGWVPTITVAADANPVLETIFHDQRKHSGKVQEFIDGVIPTSLINSTFAKFNEKWCLGIPLMIEEEVYAALFFASEFRLTKSQEDSCQSFVDKCIESVTSLLEERRITHEIEDLTEKRRLIQMNDPLGLTQRREATSKTPRSFGDIRLSLETQTATRGDRELNLTRREFDLLDTFLQSPGTALSRVQIISRVWVERNGISSNVLNVTVKNLREKLEAAGEPRVIHSLRAYGYVLKA</sequence>
<dbReference type="InterPro" id="IPR036388">
    <property type="entry name" value="WH-like_DNA-bd_sf"/>
</dbReference>
<organism evidence="9 10">
    <name type="scientific">Candidatus Lucifugimonas marina</name>
    <dbReference type="NCBI Taxonomy" id="3038979"/>
    <lineage>
        <taxon>Bacteria</taxon>
        <taxon>Bacillati</taxon>
        <taxon>Chloroflexota</taxon>
        <taxon>Dehalococcoidia</taxon>
        <taxon>SAR202 cluster</taxon>
        <taxon>Candidatus Lucifugimonadales</taxon>
        <taxon>Candidatus Lucifugimonadaceae</taxon>
        <taxon>Candidatus Lucifugimonas</taxon>
    </lineage>
</organism>
<proteinExistence type="predicted"/>
<evidence type="ECO:0000313" key="10">
    <source>
        <dbReference type="Proteomes" id="UP001219901"/>
    </source>
</evidence>
<keyword evidence="3" id="KW-0805">Transcription regulation</keyword>
<dbReference type="RefSeq" id="WP_342823966.1">
    <property type="nucleotide sequence ID" value="NZ_CP046146.1"/>
</dbReference>
<feature type="DNA-binding region" description="OmpR/PhoB-type" evidence="6">
    <location>
        <begin position="198"/>
        <end position="296"/>
    </location>
</feature>
<keyword evidence="2" id="KW-0902">Two-component regulatory system</keyword>
<evidence type="ECO:0000256" key="2">
    <source>
        <dbReference type="ARBA" id="ARBA00023012"/>
    </source>
</evidence>
<dbReference type="GO" id="GO:0000976">
    <property type="term" value="F:transcription cis-regulatory region binding"/>
    <property type="evidence" value="ECO:0007669"/>
    <property type="project" value="TreeGrafter"/>
</dbReference>
<evidence type="ECO:0000313" key="11">
    <source>
        <dbReference type="Proteomes" id="UP001321249"/>
    </source>
</evidence>